<organism evidence="7 8">
    <name type="scientific">Actinomycetospora atypica</name>
    <dbReference type="NCBI Taxonomy" id="1290095"/>
    <lineage>
        <taxon>Bacteria</taxon>
        <taxon>Bacillati</taxon>
        <taxon>Actinomycetota</taxon>
        <taxon>Actinomycetes</taxon>
        <taxon>Pseudonocardiales</taxon>
        <taxon>Pseudonocardiaceae</taxon>
        <taxon>Actinomycetospora</taxon>
    </lineage>
</organism>
<evidence type="ECO:0000313" key="8">
    <source>
        <dbReference type="Proteomes" id="UP001595947"/>
    </source>
</evidence>
<accession>A0ABV9YGV7</accession>
<keyword evidence="8" id="KW-1185">Reference proteome</keyword>
<dbReference type="RefSeq" id="WP_378034611.1">
    <property type="nucleotide sequence ID" value="NZ_JBHSIV010000003.1"/>
</dbReference>
<dbReference type="Proteomes" id="UP001595947">
    <property type="component" value="Unassembled WGS sequence"/>
</dbReference>
<feature type="domain" description="Nitrile hydratase alpha/Thiocyanate hydrolase gamma" evidence="6">
    <location>
        <begin position="19"/>
        <end position="201"/>
    </location>
</feature>
<keyword evidence="3" id="KW-0479">Metal-binding</keyword>
<keyword evidence="4 7" id="KW-0456">Lyase</keyword>
<evidence type="ECO:0000313" key="7">
    <source>
        <dbReference type="EMBL" id="MFC5061258.1"/>
    </source>
</evidence>
<dbReference type="InterPro" id="IPR018141">
    <property type="entry name" value="Nitrile_hydratase_asu"/>
</dbReference>
<dbReference type="InterPro" id="IPR004232">
    <property type="entry name" value="CN_Hdrtase_a/SCN_Hdrlase_g"/>
</dbReference>
<dbReference type="InterPro" id="IPR023900">
    <property type="entry name" value="CN_Hdrtase_asu/SCN_Hdrlase_gsu"/>
</dbReference>
<dbReference type="NCBIfam" id="TIGR01323">
    <property type="entry name" value="nitrile_alph"/>
    <property type="match status" value="1"/>
</dbReference>
<dbReference type="Pfam" id="PF02979">
    <property type="entry name" value="NHase_alpha"/>
    <property type="match status" value="1"/>
</dbReference>
<dbReference type="SUPFAM" id="SSF56209">
    <property type="entry name" value="Nitrile hydratase alpha chain"/>
    <property type="match status" value="1"/>
</dbReference>
<sequence length="206" mass="22513">MTVPFTVAAAATAEHQARVAARVKAVEAIMIEKGLMSTEAVDRVAEIYEKEVGPQLGAKVVARAWVDPEFKARLLDNATAACAEFGIGGLQGEEMVAVEDTDDVHHVIVCTLCSCYPWPVLGLPPNWYKQPAYRARMVREPRKVLREEFGYDVPDSTEVRVWDSSSELRYWVLPQRPAGTDGLGEEELAALVTRDSMIGVGPVAAA</sequence>
<dbReference type="EC" id="4.2.1.84" evidence="2"/>
<evidence type="ECO:0000256" key="2">
    <source>
        <dbReference type="ARBA" id="ARBA00013079"/>
    </source>
</evidence>
<protein>
    <recommendedName>
        <fullName evidence="2">nitrile hydratase</fullName>
        <ecNumber evidence="2">4.2.1.84</ecNumber>
    </recommendedName>
</protein>
<comment type="catalytic activity">
    <reaction evidence="5">
        <text>an aliphatic primary amide = an aliphatic nitrile + H2O</text>
        <dbReference type="Rhea" id="RHEA:12673"/>
        <dbReference type="ChEBI" id="CHEBI:15377"/>
        <dbReference type="ChEBI" id="CHEBI:65285"/>
        <dbReference type="ChEBI" id="CHEBI:80291"/>
        <dbReference type="EC" id="4.2.1.84"/>
    </reaction>
</comment>
<evidence type="ECO:0000256" key="5">
    <source>
        <dbReference type="ARBA" id="ARBA00044877"/>
    </source>
</evidence>
<dbReference type="EMBL" id="JBHSIV010000003">
    <property type="protein sequence ID" value="MFC5061258.1"/>
    <property type="molecule type" value="Genomic_DNA"/>
</dbReference>
<proteinExistence type="inferred from homology"/>
<evidence type="ECO:0000256" key="3">
    <source>
        <dbReference type="ARBA" id="ARBA00022723"/>
    </source>
</evidence>
<name>A0ABV9YGV7_9PSEU</name>
<evidence type="ECO:0000256" key="1">
    <source>
        <dbReference type="ARBA" id="ARBA00009363"/>
    </source>
</evidence>
<evidence type="ECO:0000259" key="6">
    <source>
        <dbReference type="Pfam" id="PF02979"/>
    </source>
</evidence>
<reference evidence="8" key="1">
    <citation type="journal article" date="2019" name="Int. J. Syst. Evol. Microbiol.">
        <title>The Global Catalogue of Microorganisms (GCM) 10K type strain sequencing project: providing services to taxonomists for standard genome sequencing and annotation.</title>
        <authorList>
            <consortium name="The Broad Institute Genomics Platform"/>
            <consortium name="The Broad Institute Genome Sequencing Center for Infectious Disease"/>
            <person name="Wu L."/>
            <person name="Ma J."/>
        </authorList>
    </citation>
    <scope>NUCLEOTIDE SEQUENCE [LARGE SCALE GENOMIC DNA]</scope>
    <source>
        <strain evidence="8">CGMCC 4.7093</strain>
    </source>
</reference>
<gene>
    <name evidence="7" type="primary">nthA</name>
    <name evidence="7" type="ORF">ACFPBZ_03495</name>
</gene>
<dbReference type="PIRSF" id="PIRSF001426">
    <property type="entry name" value="NHase_alpha"/>
    <property type="match status" value="1"/>
</dbReference>
<dbReference type="GO" id="GO:0018822">
    <property type="term" value="F:nitrile hydratase activity"/>
    <property type="evidence" value="ECO:0007669"/>
    <property type="project" value="UniProtKB-EC"/>
</dbReference>
<comment type="caution">
    <text evidence="7">The sequence shown here is derived from an EMBL/GenBank/DDBJ whole genome shotgun (WGS) entry which is preliminary data.</text>
</comment>
<comment type="similarity">
    <text evidence="1">Belongs to the nitrile hydratase subunit alpha family.</text>
</comment>
<dbReference type="Gene3D" id="3.90.330.10">
    <property type="entry name" value="Nitrile hydratase alpha /Thiocyanate hydrolase gamma"/>
    <property type="match status" value="1"/>
</dbReference>
<evidence type="ECO:0000256" key="4">
    <source>
        <dbReference type="ARBA" id="ARBA00023239"/>
    </source>
</evidence>
<dbReference type="InterPro" id="IPR036648">
    <property type="entry name" value="CN_Hdrase_a/SCN_Hdrase_g_sf"/>
</dbReference>